<dbReference type="PANTHER" id="PTHR13946:SF16">
    <property type="entry name" value="DNA-DIRECTED RNA POLYMERASE II SUBUNIT RPB11"/>
    <property type="match status" value="1"/>
</dbReference>
<keyword evidence="3" id="KW-0804">Transcription</keyword>
<dbReference type="VEuPathDB" id="FungiDB:PLEOSDRAFT_1088143"/>
<feature type="domain" description="DNA-directed RNA polymerase RBP11-like dimerisation" evidence="7">
    <location>
        <begin position="30"/>
        <end position="102"/>
    </location>
</feature>
<protein>
    <recommendedName>
        <fullName evidence="7">DNA-directed RNA polymerase RBP11-like dimerisation domain-containing protein</fullName>
    </recommendedName>
</protein>
<dbReference type="HAMAP" id="MF_00261">
    <property type="entry name" value="RNApol_arch_Rpo11"/>
    <property type="match status" value="1"/>
</dbReference>
<comment type="subcellular location">
    <subcellularLocation>
        <location evidence="1">Nucleus</location>
    </subcellularLocation>
</comment>
<comment type="similarity">
    <text evidence="5">Belongs to the archaeal Rpo11/eukaryotic RPB11/RPC19 RNA polymerase subunit family.</text>
</comment>
<dbReference type="CDD" id="cd06926">
    <property type="entry name" value="RNAP_II_RPB11"/>
    <property type="match status" value="1"/>
</dbReference>
<feature type="compositionally biased region" description="Gly residues" evidence="6">
    <location>
        <begin position="126"/>
        <end position="141"/>
    </location>
</feature>
<dbReference type="InterPro" id="IPR009025">
    <property type="entry name" value="RBP11-like_dimer"/>
</dbReference>
<evidence type="ECO:0000256" key="2">
    <source>
        <dbReference type="ARBA" id="ARBA00022478"/>
    </source>
</evidence>
<dbReference type="Pfam" id="PF13656">
    <property type="entry name" value="RNA_pol_L_2"/>
    <property type="match status" value="1"/>
</dbReference>
<dbReference type="GO" id="GO:0006366">
    <property type="term" value="P:transcription by RNA polymerase II"/>
    <property type="evidence" value="ECO:0007669"/>
    <property type="project" value="InterPro"/>
</dbReference>
<dbReference type="STRING" id="1137138.A0A067NY61"/>
<dbReference type="Gene3D" id="3.30.1360.10">
    <property type="entry name" value="RNA polymerase, RBP11-like subunit"/>
    <property type="match status" value="1"/>
</dbReference>
<dbReference type="FunCoup" id="A0A067NY61">
    <property type="interactions" value="254"/>
</dbReference>
<gene>
    <name evidence="8" type="ORF">PLEOSDRAFT_1088143</name>
</gene>
<name>A0A067NY61_PLEO1</name>
<dbReference type="OrthoDB" id="10248581at2759"/>
<dbReference type="SUPFAM" id="SSF55257">
    <property type="entry name" value="RBP11-like subunits of RNA polymerase"/>
    <property type="match status" value="1"/>
</dbReference>
<keyword evidence="2" id="KW-0240">DNA-directed RNA polymerase</keyword>
<dbReference type="GO" id="GO:0005665">
    <property type="term" value="C:RNA polymerase II, core complex"/>
    <property type="evidence" value="ECO:0007669"/>
    <property type="project" value="InterPro"/>
</dbReference>
<evidence type="ECO:0000256" key="6">
    <source>
        <dbReference type="SAM" id="MobiDB-lite"/>
    </source>
</evidence>
<evidence type="ECO:0000313" key="8">
    <source>
        <dbReference type="EMBL" id="KDQ31910.1"/>
    </source>
</evidence>
<dbReference type="PANTHER" id="PTHR13946">
    <property type="entry name" value="DNA-DIRECTED RNA POLYMERASE I,II,III"/>
    <property type="match status" value="1"/>
</dbReference>
<evidence type="ECO:0000256" key="5">
    <source>
        <dbReference type="ARBA" id="ARBA00025751"/>
    </source>
</evidence>
<dbReference type="InterPro" id="IPR036603">
    <property type="entry name" value="RBP11-like"/>
</dbReference>
<dbReference type="HOGENOM" id="CLU_090381_2_0_1"/>
<accession>A0A067NY61</accession>
<dbReference type="InterPro" id="IPR037685">
    <property type="entry name" value="RBP11"/>
</dbReference>
<proteinExistence type="inferred from homology"/>
<evidence type="ECO:0000259" key="7">
    <source>
        <dbReference type="Pfam" id="PF13656"/>
    </source>
</evidence>
<evidence type="ECO:0000313" key="9">
    <source>
        <dbReference type="Proteomes" id="UP000027073"/>
    </source>
</evidence>
<evidence type="ECO:0000256" key="1">
    <source>
        <dbReference type="ARBA" id="ARBA00004123"/>
    </source>
</evidence>
<keyword evidence="4" id="KW-0539">Nucleus</keyword>
<sequence length="149" mass="16075">MNAINRHELFVLDEGENPVEVTEDTKIPNAATIRIAKQDHTLGNMVRAQLLSMPSVLFAGYKVPHPLQPYFIIKVQTDGTITPQFALETACNDLIKMVGDLEVKFKREFAFKDADGATGSNAAGGPTAGGDDPYGGGGGWSEGKDYLDF</sequence>
<evidence type="ECO:0000256" key="4">
    <source>
        <dbReference type="ARBA" id="ARBA00023242"/>
    </source>
</evidence>
<dbReference type="EMBL" id="KL198005">
    <property type="protein sequence ID" value="KDQ31910.1"/>
    <property type="molecule type" value="Genomic_DNA"/>
</dbReference>
<dbReference type="GO" id="GO:0003899">
    <property type="term" value="F:DNA-directed RNA polymerase activity"/>
    <property type="evidence" value="ECO:0007669"/>
    <property type="project" value="InterPro"/>
</dbReference>
<dbReference type="AlphaFoldDB" id="A0A067NY61"/>
<reference evidence="9" key="1">
    <citation type="journal article" date="2014" name="Proc. Natl. Acad. Sci. U.S.A.">
        <title>Extensive sampling of basidiomycete genomes demonstrates inadequacy of the white-rot/brown-rot paradigm for wood decay fungi.</title>
        <authorList>
            <person name="Riley R."/>
            <person name="Salamov A.A."/>
            <person name="Brown D.W."/>
            <person name="Nagy L.G."/>
            <person name="Floudas D."/>
            <person name="Held B.W."/>
            <person name="Levasseur A."/>
            <person name="Lombard V."/>
            <person name="Morin E."/>
            <person name="Otillar R."/>
            <person name="Lindquist E.A."/>
            <person name="Sun H."/>
            <person name="LaButti K.M."/>
            <person name="Schmutz J."/>
            <person name="Jabbour D."/>
            <person name="Luo H."/>
            <person name="Baker S.E."/>
            <person name="Pisabarro A.G."/>
            <person name="Walton J.D."/>
            <person name="Blanchette R.A."/>
            <person name="Henrissat B."/>
            <person name="Martin F."/>
            <person name="Cullen D."/>
            <person name="Hibbett D.S."/>
            <person name="Grigoriev I.V."/>
        </authorList>
    </citation>
    <scope>NUCLEOTIDE SEQUENCE [LARGE SCALE GENOMIC DNA]</scope>
    <source>
        <strain evidence="9">PC15</strain>
    </source>
</reference>
<feature type="region of interest" description="Disordered" evidence="6">
    <location>
        <begin position="116"/>
        <end position="149"/>
    </location>
</feature>
<dbReference type="Proteomes" id="UP000027073">
    <property type="component" value="Unassembled WGS sequence"/>
</dbReference>
<evidence type="ECO:0000256" key="3">
    <source>
        <dbReference type="ARBA" id="ARBA00023163"/>
    </source>
</evidence>
<dbReference type="InParanoid" id="A0A067NY61"/>
<dbReference type="InterPro" id="IPR022905">
    <property type="entry name" value="Rpo11-like"/>
</dbReference>
<dbReference type="GO" id="GO:0046983">
    <property type="term" value="F:protein dimerization activity"/>
    <property type="evidence" value="ECO:0007669"/>
    <property type="project" value="InterPro"/>
</dbReference>
<organism evidence="8 9">
    <name type="scientific">Pleurotus ostreatus (strain PC15)</name>
    <name type="common">Oyster mushroom</name>
    <dbReference type="NCBI Taxonomy" id="1137138"/>
    <lineage>
        <taxon>Eukaryota</taxon>
        <taxon>Fungi</taxon>
        <taxon>Dikarya</taxon>
        <taxon>Basidiomycota</taxon>
        <taxon>Agaricomycotina</taxon>
        <taxon>Agaricomycetes</taxon>
        <taxon>Agaricomycetidae</taxon>
        <taxon>Agaricales</taxon>
        <taxon>Pleurotineae</taxon>
        <taxon>Pleurotaceae</taxon>
        <taxon>Pleurotus</taxon>
    </lineage>
</organism>